<dbReference type="Pfam" id="PF11648">
    <property type="entry name" value="RIG-I_C-RD"/>
    <property type="match status" value="1"/>
</dbReference>
<protein>
    <submittedName>
        <fullName evidence="2">RIG-I C-terminal domain-containing protein 2</fullName>
    </submittedName>
</protein>
<feature type="non-terminal residue" evidence="2">
    <location>
        <position position="1"/>
    </location>
</feature>
<dbReference type="InterPro" id="IPR021673">
    <property type="entry name" value="RLR_CTR"/>
</dbReference>
<dbReference type="Gene3D" id="2.170.150.30">
    <property type="entry name" value="RIG-I-like receptor, C-terminal regulatory domain"/>
    <property type="match status" value="1"/>
</dbReference>
<dbReference type="InterPro" id="IPR038557">
    <property type="entry name" value="RLR_C_sf"/>
</dbReference>
<name>D7R9X1_GADMO</name>
<proteinExistence type="evidence at transcript level"/>
<accession>D7R9X1</accession>
<evidence type="ECO:0000259" key="1">
    <source>
        <dbReference type="PROSITE" id="PS51789"/>
    </source>
</evidence>
<dbReference type="EMBL" id="HM046436">
    <property type="protein sequence ID" value="ADG85725.1"/>
    <property type="molecule type" value="mRNA"/>
</dbReference>
<feature type="domain" description="RLR CTR" evidence="1">
    <location>
        <begin position="1"/>
        <end position="46"/>
    </location>
</feature>
<reference evidence="2" key="1">
    <citation type="submission" date="2010-03" db="EMBL/GenBank/DDBJ databases">
        <title>Expression of genes related to the RIG1/MDA5, TLRSP and interferon stimulated signaling pathways in Atlantic cod (Gadus morhua).</title>
        <authorList>
            <person name="Borza T."/>
            <person name="Johnson S.C."/>
            <person name="Bowman S."/>
        </authorList>
    </citation>
    <scope>NUCLEOTIDE SEQUENCE</scope>
</reference>
<dbReference type="AlphaFoldDB" id="D7R9X1"/>
<organism evidence="2">
    <name type="scientific">Gadus morhua</name>
    <name type="common">Atlantic cod</name>
    <dbReference type="NCBI Taxonomy" id="8049"/>
    <lineage>
        <taxon>Eukaryota</taxon>
        <taxon>Metazoa</taxon>
        <taxon>Chordata</taxon>
        <taxon>Craniata</taxon>
        <taxon>Vertebrata</taxon>
        <taxon>Euteleostomi</taxon>
        <taxon>Actinopterygii</taxon>
        <taxon>Neopterygii</taxon>
        <taxon>Teleostei</taxon>
        <taxon>Neoteleostei</taxon>
        <taxon>Acanthomorphata</taxon>
        <taxon>Zeiogadaria</taxon>
        <taxon>Gadariae</taxon>
        <taxon>Gadiformes</taxon>
        <taxon>Gadoidei</taxon>
        <taxon>Gadidae</taxon>
        <taxon>Gadus</taxon>
    </lineage>
</organism>
<evidence type="ECO:0000313" key="2">
    <source>
        <dbReference type="EMBL" id="ADG85725.1"/>
    </source>
</evidence>
<sequence length="54" mass="6163">YKKSVLLANVKIKSFALDTPDGRTTVKQWKKVPFVVEDFNFLKYCNGLPGDPMD</sequence>
<dbReference type="PROSITE" id="PS51789">
    <property type="entry name" value="RLR_CTR"/>
    <property type="match status" value="1"/>
</dbReference>